<feature type="transmembrane region" description="Helical" evidence="1">
    <location>
        <begin position="12"/>
        <end position="32"/>
    </location>
</feature>
<dbReference type="EMBL" id="FNPG01000007">
    <property type="protein sequence ID" value="SDY05429.1"/>
    <property type="molecule type" value="Genomic_DNA"/>
</dbReference>
<keyword evidence="3" id="KW-1185">Reference proteome</keyword>
<keyword evidence="1" id="KW-0812">Transmembrane</keyword>
<dbReference type="RefSeq" id="WP_074716077.1">
    <property type="nucleotide sequence ID" value="NZ_FNPG01000007.1"/>
</dbReference>
<reference evidence="2 3" key="1">
    <citation type="submission" date="2016-10" db="EMBL/GenBank/DDBJ databases">
        <authorList>
            <person name="de Groot N.N."/>
        </authorList>
    </citation>
    <scope>NUCLEOTIDE SEQUENCE [LARGE SCALE GENOMIC DNA]</scope>
    <source>
        <strain evidence="2 3">DSM 14045</strain>
    </source>
</reference>
<keyword evidence="1" id="KW-0472">Membrane</keyword>
<accession>A0A1H3GSX0</accession>
<proteinExistence type="predicted"/>
<gene>
    <name evidence="2" type="ORF">SAMN02910414_00613</name>
</gene>
<evidence type="ECO:0000313" key="2">
    <source>
        <dbReference type="EMBL" id="SDY05429.1"/>
    </source>
</evidence>
<name>A0A1H3GSX0_9FIRM</name>
<dbReference type="STRING" id="1122142.SAMN02910414_00613"/>
<dbReference type="Proteomes" id="UP000183918">
    <property type="component" value="Unassembled WGS sequence"/>
</dbReference>
<keyword evidence="1" id="KW-1133">Transmembrane helix</keyword>
<evidence type="ECO:0000256" key="1">
    <source>
        <dbReference type="SAM" id="Phobius"/>
    </source>
</evidence>
<sequence>MFNYDKFNWKNLILPLSIFVLFSALFLDFSYFSDNLNNRSLAQEQVFLEEALEKNITTCYCIEGFYPPSLDYIIKEYGFSYNANKFYIDYTFIADNLRPHIIVLQK</sequence>
<dbReference type="AlphaFoldDB" id="A0A1H3GSX0"/>
<evidence type="ECO:0000313" key="3">
    <source>
        <dbReference type="Proteomes" id="UP000183918"/>
    </source>
</evidence>
<dbReference type="OrthoDB" id="9815367at2"/>
<protein>
    <submittedName>
        <fullName evidence="2">Uncharacterized protein</fullName>
    </submittedName>
</protein>
<organism evidence="2 3">
    <name type="scientific">Lachnobacterium bovis DSM 14045</name>
    <dbReference type="NCBI Taxonomy" id="1122142"/>
    <lineage>
        <taxon>Bacteria</taxon>
        <taxon>Bacillati</taxon>
        <taxon>Bacillota</taxon>
        <taxon>Clostridia</taxon>
        <taxon>Lachnospirales</taxon>
        <taxon>Lachnospiraceae</taxon>
        <taxon>Lachnobacterium</taxon>
    </lineage>
</organism>